<protein>
    <recommendedName>
        <fullName evidence="2">Ig-like domain-containing protein</fullName>
    </recommendedName>
</protein>
<name>A0A2D0NGY0_FLAN2</name>
<dbReference type="AlphaFoldDB" id="A0A2D0NGY0"/>
<proteinExistence type="predicted"/>
<dbReference type="OrthoDB" id="596345at2"/>
<dbReference type="PANTHER" id="PTHR22953:SF153">
    <property type="entry name" value="PURPLE ACID PHOSPHATASE"/>
    <property type="match status" value="1"/>
</dbReference>
<dbReference type="RefSeq" id="WP_099149358.1">
    <property type="nucleotide sequence ID" value="NZ_PDUD01000010.1"/>
</dbReference>
<reference evidence="3 4" key="1">
    <citation type="submission" date="2017-10" db="EMBL/GenBank/DDBJ databases">
        <title>The draft genome sequence of Lewinella nigricans NBRC 102662.</title>
        <authorList>
            <person name="Wang K."/>
        </authorList>
    </citation>
    <scope>NUCLEOTIDE SEQUENCE [LARGE SCALE GENOMIC DNA]</scope>
    <source>
        <strain evidence="3 4">NBRC 102662</strain>
    </source>
</reference>
<comment type="caution">
    <text evidence="3">The sequence shown here is derived from an EMBL/GenBank/DDBJ whole genome shotgun (WGS) entry which is preliminary data.</text>
</comment>
<evidence type="ECO:0000259" key="2">
    <source>
        <dbReference type="PROSITE" id="PS50835"/>
    </source>
</evidence>
<dbReference type="InterPro" id="IPR029052">
    <property type="entry name" value="Metallo-depent_PP-like"/>
</dbReference>
<gene>
    <name evidence="3" type="ORF">CRP01_07315</name>
</gene>
<accession>A0A2D0NGY0</accession>
<dbReference type="InterPro" id="IPR039331">
    <property type="entry name" value="PAPs-like"/>
</dbReference>
<sequence>MHRRQILRSGWIIFFLFLLQLSLWSKTARYRCMWREEPSTTMVIGWDQVSGYNAEIKYDVVDHGTDARSYRYSAKPAAKVSAKGMNNHFARLTHLNPNTTYYFVIQDTEGVSKRMSFRTTPDNPNLKLSIIAGGDSRNHRKARISGNRIVGKLRPHFVMFGGDMTAGDTPTEWVEWLDDWQHTITSDGRLTPIVVARGNHEASNTSLVEIFDVAKPSLYYALTFGGNLVRIYTLNTLIPSGGDQRTWLEKDLAANQSVSWRMAQYHHTIRPHTRSKPERDELLLNWSTLFNKYKLRLVVESDAHVVKWTYPIKPSRAPGSQMGFIRDDVDGTVYVGEGCWGAPLRSNNDDKSWTRNSGSFNQFKWIFVDRRKIEVRTVIIDGSSGVEDTDVNNVFDMPRGLSLWNPSNGSVVTIVNDNVATSEPEPPMIAGPPMEILDCTAKQNGDDIIISWTVSNDALGMNYEVQRSVDGGSKFTTIADYRAKKTGTATYHCPDLNVARRYKLKDLKYRLSYEDKQGGRQWQEPKIQISTAAAPPAGNSTDASGLPPIIPLNISDKGTVKVAYNLQRPGAVEVILMTPELREVSRLNFPGQSTGAASQTIDISRVPRGQYLLVVKGEGKVIRRFRVVR</sequence>
<keyword evidence="4" id="KW-1185">Reference proteome</keyword>
<dbReference type="Gene3D" id="3.60.21.10">
    <property type="match status" value="1"/>
</dbReference>
<dbReference type="GO" id="GO:0046872">
    <property type="term" value="F:metal ion binding"/>
    <property type="evidence" value="ECO:0007669"/>
    <property type="project" value="InterPro"/>
</dbReference>
<dbReference type="Gene3D" id="2.60.40.380">
    <property type="entry name" value="Purple acid phosphatase-like, N-terminal"/>
    <property type="match status" value="1"/>
</dbReference>
<dbReference type="Pfam" id="PF16656">
    <property type="entry name" value="Pur_ac_phosph_N"/>
    <property type="match status" value="1"/>
</dbReference>
<dbReference type="GO" id="GO:0003993">
    <property type="term" value="F:acid phosphatase activity"/>
    <property type="evidence" value="ECO:0007669"/>
    <property type="project" value="InterPro"/>
</dbReference>
<dbReference type="PROSITE" id="PS50835">
    <property type="entry name" value="IG_LIKE"/>
    <property type="match status" value="1"/>
</dbReference>
<dbReference type="Proteomes" id="UP000223913">
    <property type="component" value="Unassembled WGS sequence"/>
</dbReference>
<evidence type="ECO:0000313" key="4">
    <source>
        <dbReference type="Proteomes" id="UP000223913"/>
    </source>
</evidence>
<dbReference type="SUPFAM" id="SSF49363">
    <property type="entry name" value="Purple acid phosphatase, N-terminal domain"/>
    <property type="match status" value="1"/>
</dbReference>
<dbReference type="PANTHER" id="PTHR22953">
    <property type="entry name" value="ACID PHOSPHATASE RELATED"/>
    <property type="match status" value="1"/>
</dbReference>
<keyword evidence="1" id="KW-0732">Signal</keyword>
<evidence type="ECO:0000256" key="1">
    <source>
        <dbReference type="ARBA" id="ARBA00022729"/>
    </source>
</evidence>
<dbReference type="SUPFAM" id="SSF56300">
    <property type="entry name" value="Metallo-dependent phosphatases"/>
    <property type="match status" value="1"/>
</dbReference>
<dbReference type="InterPro" id="IPR004843">
    <property type="entry name" value="Calcineurin-like_PHP"/>
</dbReference>
<dbReference type="Pfam" id="PF00149">
    <property type="entry name" value="Metallophos"/>
    <property type="match status" value="1"/>
</dbReference>
<dbReference type="EMBL" id="PDUD01000010">
    <property type="protein sequence ID" value="PHN07429.1"/>
    <property type="molecule type" value="Genomic_DNA"/>
</dbReference>
<feature type="domain" description="Ig-like" evidence="2">
    <location>
        <begin position="406"/>
        <end position="493"/>
    </location>
</feature>
<evidence type="ECO:0000313" key="3">
    <source>
        <dbReference type="EMBL" id="PHN07429.1"/>
    </source>
</evidence>
<dbReference type="InterPro" id="IPR007110">
    <property type="entry name" value="Ig-like_dom"/>
</dbReference>
<dbReference type="InterPro" id="IPR008963">
    <property type="entry name" value="Purple_acid_Pase-like_N"/>
</dbReference>
<organism evidence="3 4">
    <name type="scientific">Flavilitoribacter nigricans (strain ATCC 23147 / DSM 23189 / NBRC 102662 / NCIMB 1420 / SS-2)</name>
    <name type="common">Lewinella nigricans</name>
    <dbReference type="NCBI Taxonomy" id="1122177"/>
    <lineage>
        <taxon>Bacteria</taxon>
        <taxon>Pseudomonadati</taxon>
        <taxon>Bacteroidota</taxon>
        <taxon>Saprospiria</taxon>
        <taxon>Saprospirales</taxon>
        <taxon>Lewinellaceae</taxon>
        <taxon>Flavilitoribacter</taxon>
    </lineage>
</organism>
<dbReference type="InterPro" id="IPR015914">
    <property type="entry name" value="PAPs_N"/>
</dbReference>